<feature type="binding site" evidence="9">
    <location>
        <position position="193"/>
    </location>
    <ligand>
        <name>1-deoxy-D-xylulose 5-phosphate</name>
        <dbReference type="ChEBI" id="CHEBI:57792"/>
    </ligand>
</feature>
<name>A0A2S5D3I3_LYSSH</name>
<comment type="caution">
    <text evidence="13">The sequence shown here is derived from an EMBL/GenBank/DDBJ whole genome shotgun (WGS) entry which is preliminary data.</text>
</comment>
<keyword evidence="9" id="KW-0460">Magnesium</keyword>
<proteinExistence type="inferred from homology"/>
<evidence type="ECO:0000259" key="10">
    <source>
        <dbReference type="Pfam" id="PF02670"/>
    </source>
</evidence>
<organism evidence="13 14">
    <name type="scientific">Lysinibacillus sphaericus</name>
    <name type="common">Bacillus sphaericus</name>
    <dbReference type="NCBI Taxonomy" id="1421"/>
    <lineage>
        <taxon>Bacteria</taxon>
        <taxon>Bacillati</taxon>
        <taxon>Bacillota</taxon>
        <taxon>Bacilli</taxon>
        <taxon>Bacillales</taxon>
        <taxon>Bacillaceae</taxon>
        <taxon>Lysinibacillus</taxon>
    </lineage>
</organism>
<gene>
    <name evidence="9 13" type="primary">dxr</name>
    <name evidence="13" type="ORF">LYSIN_02413</name>
</gene>
<dbReference type="Gene3D" id="1.10.1740.10">
    <property type="match status" value="1"/>
</dbReference>
<feature type="binding site" evidence="9">
    <location>
        <position position="238"/>
    </location>
    <ligand>
        <name>1-deoxy-D-xylulose 5-phosphate</name>
        <dbReference type="ChEBI" id="CHEBI:57792"/>
    </ligand>
</feature>
<dbReference type="PANTHER" id="PTHR30525:SF0">
    <property type="entry name" value="1-DEOXY-D-XYLULOSE 5-PHOSPHATE REDUCTOISOMERASE, CHLOROPLASTIC"/>
    <property type="match status" value="1"/>
</dbReference>
<evidence type="ECO:0000256" key="3">
    <source>
        <dbReference type="ARBA" id="ARBA00022723"/>
    </source>
</evidence>
<dbReference type="InterPro" id="IPR013644">
    <property type="entry name" value="DXP_reductoisomerase_C"/>
</dbReference>
<dbReference type="HAMAP" id="MF_00183">
    <property type="entry name" value="DXP_reductoisom"/>
    <property type="match status" value="1"/>
</dbReference>
<feature type="binding site" evidence="9">
    <location>
        <position position="33"/>
    </location>
    <ligand>
        <name>NADPH</name>
        <dbReference type="ChEBI" id="CHEBI:57783"/>
    </ligand>
</feature>
<dbReference type="FunFam" id="3.40.50.720:FF:000045">
    <property type="entry name" value="1-deoxy-D-xylulose 5-phosphate reductoisomerase"/>
    <property type="match status" value="1"/>
</dbReference>
<evidence type="ECO:0000256" key="4">
    <source>
        <dbReference type="ARBA" id="ARBA00022857"/>
    </source>
</evidence>
<protein>
    <recommendedName>
        <fullName evidence="9">1-deoxy-D-xylulose 5-phosphate reductoisomerase</fullName>
        <shortName evidence="9">DXP reductoisomerase</shortName>
        <ecNumber evidence="9">1.1.1.267</ecNumber>
    </recommendedName>
    <alternativeName>
        <fullName evidence="9">1-deoxyxylulose-5-phosphate reductoisomerase</fullName>
    </alternativeName>
    <alternativeName>
        <fullName evidence="9">2-C-methyl-D-erythritol 4-phosphate synthase</fullName>
    </alternativeName>
</protein>
<keyword evidence="5 9" id="KW-0560">Oxidoreductase</keyword>
<dbReference type="PIRSF" id="PIRSF006205">
    <property type="entry name" value="Dxp_reductismrs"/>
    <property type="match status" value="1"/>
</dbReference>
<feature type="binding site" evidence="9">
    <location>
        <position position="169"/>
    </location>
    <ligand>
        <name>Mn(2+)</name>
        <dbReference type="ChEBI" id="CHEBI:29035"/>
    </ligand>
</feature>
<dbReference type="Pfam" id="PF02670">
    <property type="entry name" value="DXP_reductoisom"/>
    <property type="match status" value="1"/>
</dbReference>
<feature type="binding site" evidence="9">
    <location>
        <position position="59"/>
    </location>
    <ligand>
        <name>NADPH</name>
        <dbReference type="ChEBI" id="CHEBI:57783"/>
    </ligand>
</feature>
<dbReference type="Proteomes" id="UP000237319">
    <property type="component" value="Unassembled WGS sequence"/>
</dbReference>
<dbReference type="InterPro" id="IPR013512">
    <property type="entry name" value="DXP_reductoisomerase_N"/>
</dbReference>
<dbReference type="Pfam" id="PF08436">
    <property type="entry name" value="DXP_redisom_C"/>
    <property type="match status" value="1"/>
</dbReference>
<feature type="binding site" evidence="9">
    <location>
        <position position="216"/>
    </location>
    <ligand>
        <name>1-deoxy-D-xylulose 5-phosphate</name>
        <dbReference type="ChEBI" id="CHEBI:57792"/>
    </ligand>
</feature>
<dbReference type="SUPFAM" id="SSF55347">
    <property type="entry name" value="Glyceraldehyde-3-phosphate dehydrogenase-like, C-terminal domain"/>
    <property type="match status" value="1"/>
</dbReference>
<feature type="binding site" evidence="9">
    <location>
        <position position="143"/>
    </location>
    <ligand>
        <name>NADPH</name>
        <dbReference type="ChEBI" id="CHEBI:57783"/>
    </ligand>
</feature>
<feature type="binding site" evidence="9">
    <location>
        <position position="238"/>
    </location>
    <ligand>
        <name>Mn(2+)</name>
        <dbReference type="ChEBI" id="CHEBI:29035"/>
    </ligand>
</feature>
<dbReference type="GO" id="GO:0030604">
    <property type="term" value="F:1-deoxy-D-xylulose-5-phosphate reductoisomerase activity"/>
    <property type="evidence" value="ECO:0007669"/>
    <property type="project" value="UniProtKB-UniRule"/>
</dbReference>
<evidence type="ECO:0000259" key="11">
    <source>
        <dbReference type="Pfam" id="PF08436"/>
    </source>
</evidence>
<dbReference type="SUPFAM" id="SSF69055">
    <property type="entry name" value="1-deoxy-D-xylulose-5-phosphate reductoisomerase, C-terminal domain"/>
    <property type="match status" value="1"/>
</dbReference>
<comment type="function">
    <text evidence="9">Catalyzes the NADPH-dependent rearrangement and reduction of 1-deoxy-D-xylulose-5-phosphate (DXP) to 2-C-methyl-D-erythritol 4-phosphate (MEP).</text>
</comment>
<keyword evidence="4 9" id="KW-0521">NADP</keyword>
<feature type="binding site" evidence="9">
    <location>
        <position position="234"/>
    </location>
    <ligand>
        <name>1-deoxy-D-xylulose 5-phosphate</name>
        <dbReference type="ChEBI" id="CHEBI:57792"/>
    </ligand>
</feature>
<evidence type="ECO:0000256" key="8">
    <source>
        <dbReference type="ARBA" id="ARBA00048543"/>
    </source>
</evidence>
<evidence type="ECO:0000259" key="12">
    <source>
        <dbReference type="Pfam" id="PF13288"/>
    </source>
</evidence>
<keyword evidence="6 9" id="KW-0464">Manganese</keyword>
<accession>A0A2S5D3I3</accession>
<feature type="binding site" evidence="9">
    <location>
        <position position="235"/>
    </location>
    <ligand>
        <name>1-deoxy-D-xylulose 5-phosphate</name>
        <dbReference type="ChEBI" id="CHEBI:57792"/>
    </ligand>
</feature>
<feature type="binding site" evidence="9">
    <location>
        <position position="167"/>
    </location>
    <ligand>
        <name>Mn(2+)</name>
        <dbReference type="ChEBI" id="CHEBI:29035"/>
    </ligand>
</feature>
<evidence type="ECO:0000313" key="14">
    <source>
        <dbReference type="Proteomes" id="UP000237319"/>
    </source>
</evidence>
<feature type="binding site" evidence="9">
    <location>
        <position position="57"/>
    </location>
    <ligand>
        <name>NADPH</name>
        <dbReference type="ChEBI" id="CHEBI:57783"/>
    </ligand>
</feature>
<comment type="cofactor">
    <cofactor evidence="9">
        <name>Mg(2+)</name>
        <dbReference type="ChEBI" id="CHEBI:18420"/>
    </cofactor>
    <cofactor evidence="9">
        <name>Mn(2+)</name>
        <dbReference type="ChEBI" id="CHEBI:29035"/>
    </cofactor>
</comment>
<feature type="binding site" evidence="9">
    <location>
        <position position="142"/>
    </location>
    <ligand>
        <name>1-deoxy-D-xylulose 5-phosphate</name>
        <dbReference type="ChEBI" id="CHEBI:57792"/>
    </ligand>
</feature>
<feature type="domain" description="1-deoxy-D-xylulose 5-phosphate reductoisomerase C-terminal" evidence="11">
    <location>
        <begin position="163"/>
        <end position="246"/>
    </location>
</feature>
<dbReference type="EC" id="1.1.1.267" evidence="9"/>
<evidence type="ECO:0000256" key="1">
    <source>
        <dbReference type="ARBA" id="ARBA00005094"/>
    </source>
</evidence>
<dbReference type="InterPro" id="IPR026877">
    <property type="entry name" value="DXPR_C"/>
</dbReference>
<keyword evidence="3 9" id="KW-0479">Metal-binding</keyword>
<feature type="binding site" evidence="9">
    <location>
        <position position="229"/>
    </location>
    <ligand>
        <name>1-deoxy-D-xylulose 5-phosphate</name>
        <dbReference type="ChEBI" id="CHEBI:57792"/>
    </ligand>
</feature>
<dbReference type="EMBL" id="PGLV01000001">
    <property type="protein sequence ID" value="POZ57629.1"/>
    <property type="molecule type" value="Genomic_DNA"/>
</dbReference>
<dbReference type="GO" id="GO:0016853">
    <property type="term" value="F:isomerase activity"/>
    <property type="evidence" value="ECO:0007669"/>
    <property type="project" value="UniProtKB-KW"/>
</dbReference>
<comment type="similarity">
    <text evidence="2 9">Belongs to the DXR family.</text>
</comment>
<dbReference type="SUPFAM" id="SSF51735">
    <property type="entry name" value="NAD(P)-binding Rossmann-fold domains"/>
    <property type="match status" value="1"/>
</dbReference>
<comment type="pathway">
    <text evidence="1 9">Isoprenoid biosynthesis; isopentenyl diphosphate biosynthesis via DXP pathway; isopentenyl diphosphate from 1-deoxy-D-xylulose 5-phosphate: step 1/6.</text>
</comment>
<dbReference type="NCBIfam" id="TIGR00243">
    <property type="entry name" value="Dxr"/>
    <property type="match status" value="1"/>
</dbReference>
<evidence type="ECO:0000256" key="2">
    <source>
        <dbReference type="ARBA" id="ARBA00006825"/>
    </source>
</evidence>
<feature type="binding site" evidence="9">
    <location>
        <position position="169"/>
    </location>
    <ligand>
        <name>1-deoxy-D-xylulose 5-phosphate</name>
        <dbReference type="ChEBI" id="CHEBI:57792"/>
    </ligand>
</feature>
<feature type="binding site" evidence="9">
    <location>
        <position position="31"/>
    </location>
    <ligand>
        <name>NADPH</name>
        <dbReference type="ChEBI" id="CHEBI:57783"/>
    </ligand>
</feature>
<dbReference type="AlphaFoldDB" id="A0A2S5D3I3"/>
<feature type="binding site" evidence="9">
    <location>
        <position position="141"/>
    </location>
    <ligand>
        <name>NADPH</name>
        <dbReference type="ChEBI" id="CHEBI:57783"/>
    </ligand>
</feature>
<evidence type="ECO:0000313" key="13">
    <source>
        <dbReference type="EMBL" id="POZ57629.1"/>
    </source>
</evidence>
<dbReference type="InterPro" id="IPR036291">
    <property type="entry name" value="NAD(P)-bd_dom_sf"/>
</dbReference>
<feature type="domain" description="DXP reductoisomerase C-terminal" evidence="12">
    <location>
        <begin position="278"/>
        <end position="395"/>
    </location>
</feature>
<comment type="catalytic activity">
    <reaction evidence="8">
        <text>2-C-methyl-D-erythritol 4-phosphate + NADP(+) = 1-deoxy-D-xylulose 5-phosphate + NADPH + H(+)</text>
        <dbReference type="Rhea" id="RHEA:13717"/>
        <dbReference type="ChEBI" id="CHEBI:15378"/>
        <dbReference type="ChEBI" id="CHEBI:57783"/>
        <dbReference type="ChEBI" id="CHEBI:57792"/>
        <dbReference type="ChEBI" id="CHEBI:58262"/>
        <dbReference type="ChEBI" id="CHEBI:58349"/>
        <dbReference type="EC" id="1.1.1.267"/>
    </reaction>
    <physiologicalReaction direction="right-to-left" evidence="8">
        <dbReference type="Rhea" id="RHEA:13719"/>
    </physiologicalReaction>
</comment>
<keyword evidence="14" id="KW-1185">Reference proteome</keyword>
<dbReference type="Pfam" id="PF13288">
    <property type="entry name" value="DXPR_C"/>
    <property type="match status" value="1"/>
</dbReference>
<feature type="domain" description="1-deoxy-D-xylulose 5-phosphate reductoisomerase N-terminal" evidence="10">
    <location>
        <begin position="25"/>
        <end position="149"/>
    </location>
</feature>
<feature type="binding site" evidence="9">
    <location>
        <position position="222"/>
    </location>
    <ligand>
        <name>NADPH</name>
        <dbReference type="ChEBI" id="CHEBI:57783"/>
    </ligand>
</feature>
<evidence type="ECO:0000256" key="5">
    <source>
        <dbReference type="ARBA" id="ARBA00023002"/>
    </source>
</evidence>
<evidence type="ECO:0000256" key="6">
    <source>
        <dbReference type="ARBA" id="ARBA00023211"/>
    </source>
</evidence>
<reference evidence="13 14" key="1">
    <citation type="submission" date="2017-11" db="EMBL/GenBank/DDBJ databases">
        <title>Genome sequence of Lysinibacillus sphaericus, a lignin-degrading bacteria isolated from municipal solid waste soil.</title>
        <authorList>
            <person name="Persinoti G.F."/>
            <person name="Paixao D.A."/>
            <person name="Bugg T.D."/>
            <person name="Squina F.M."/>
        </authorList>
    </citation>
    <scope>NUCLEOTIDE SEQUENCE [LARGE SCALE GENOMIC DNA]</scope>
    <source>
        <strain evidence="13 14">A1</strain>
    </source>
</reference>
<dbReference type="GO" id="GO:0070402">
    <property type="term" value="F:NADPH binding"/>
    <property type="evidence" value="ECO:0007669"/>
    <property type="project" value="InterPro"/>
</dbReference>
<feature type="binding site" evidence="9">
    <location>
        <position position="34"/>
    </location>
    <ligand>
        <name>NADPH</name>
        <dbReference type="ChEBI" id="CHEBI:57783"/>
    </ligand>
</feature>
<feature type="binding site" evidence="9">
    <location>
        <position position="168"/>
    </location>
    <ligand>
        <name>1-deoxy-D-xylulose 5-phosphate</name>
        <dbReference type="ChEBI" id="CHEBI:57792"/>
    </ligand>
</feature>
<feature type="binding site" evidence="9">
    <location>
        <position position="32"/>
    </location>
    <ligand>
        <name>NADPH</name>
        <dbReference type="ChEBI" id="CHEBI:57783"/>
    </ligand>
</feature>
<dbReference type="Gene3D" id="3.40.50.720">
    <property type="entry name" value="NAD(P)-binding Rossmann-like Domain"/>
    <property type="match status" value="1"/>
</dbReference>
<dbReference type="NCBIfam" id="NF009114">
    <property type="entry name" value="PRK12464.1"/>
    <property type="match status" value="1"/>
</dbReference>
<dbReference type="GO" id="GO:0030145">
    <property type="term" value="F:manganese ion binding"/>
    <property type="evidence" value="ECO:0007669"/>
    <property type="project" value="TreeGrafter"/>
</dbReference>
<feature type="binding site" evidence="9">
    <location>
        <position position="58"/>
    </location>
    <ligand>
        <name>NADPH</name>
        <dbReference type="ChEBI" id="CHEBI:57783"/>
    </ligand>
</feature>
<keyword evidence="13" id="KW-0413">Isomerase</keyword>
<dbReference type="PANTHER" id="PTHR30525">
    <property type="entry name" value="1-DEOXY-D-XYLULOSE 5-PHOSPHATE REDUCTOISOMERASE"/>
    <property type="match status" value="1"/>
</dbReference>
<dbReference type="UniPathway" id="UPA00056">
    <property type="reaction ID" value="UER00092"/>
</dbReference>
<dbReference type="InterPro" id="IPR003821">
    <property type="entry name" value="DXP_reductoisomerase"/>
</dbReference>
<sequence>MMDENANYEIDRLDRKRGRFVVKKISLLGATGSIGWQTYDILKEQRDAFHLVAFSSGKNIEKTREMIETLKPELVSVQLEEDALILAKDYPQVHFTFGEKGLVEVATHPESTVLVNAVLGSVGLESTLAAIRMGKTIAIANKETLVTAGHLVMAEAKKYNATILPVDSEHSAIFQSMNGENPKNIERLIITASGGSFRDKTREELKHVTVADALNHPNWSMGAKITIDSATMMNKGLEVIEAHVLFDMPYDKIDVLLHRESIIHSLVEYHDTSVIAQLGTPDMRVPIQYALSYPDRMPLQNGQRLNLAQIGQLHFKEMDFERYPALRLAFEAGRTGGTILTAMNAANEAAVAAFLQGKITFLEIDETIERVVQAHKNVFVPDLQTILHVDRETRKIVLDMVK</sequence>
<dbReference type="InterPro" id="IPR036169">
    <property type="entry name" value="DXPR_C_sf"/>
</dbReference>
<keyword evidence="7 9" id="KW-0414">Isoprene biosynthesis</keyword>
<evidence type="ECO:0000256" key="7">
    <source>
        <dbReference type="ARBA" id="ARBA00023229"/>
    </source>
</evidence>
<evidence type="ECO:0000256" key="9">
    <source>
        <dbReference type="HAMAP-Rule" id="MF_00183"/>
    </source>
</evidence>
<dbReference type="GO" id="GO:0051484">
    <property type="term" value="P:isopentenyl diphosphate biosynthetic process, methylerythritol 4-phosphate pathway involved in terpenoid biosynthetic process"/>
    <property type="evidence" value="ECO:0007669"/>
    <property type="project" value="UniProtKB-ARBA"/>
</dbReference>